<protein>
    <recommendedName>
        <fullName evidence="1">DUF6671 domain-containing protein</fullName>
    </recommendedName>
</protein>
<evidence type="ECO:0000313" key="2">
    <source>
        <dbReference type="EMBL" id="GHB39711.1"/>
    </source>
</evidence>
<feature type="domain" description="DUF6671" evidence="1">
    <location>
        <begin position="62"/>
        <end position="278"/>
    </location>
</feature>
<proteinExistence type="predicted"/>
<dbReference type="EMBL" id="BMYF01000012">
    <property type="protein sequence ID" value="GHB39711.1"/>
    <property type="molecule type" value="Genomic_DNA"/>
</dbReference>
<dbReference type="AlphaFoldDB" id="A0A8J3CXS0"/>
<accession>A0A8J3CXS0</accession>
<sequence>MFEGRKLLIVTKHGKEQVIASVFEKALGVRCVLDNSFDTDQLGTFSGEVDRTLDPMSAAKQKCLEGMWQSGCDLAIANEGSFGPHPTLFFVPADEELLVLIDSKNKLELVVRELSTATNFDAREITTVEELVAFTKHAQFPSHALILRPAKDNFHGMVKGIHEEAQLIEVFESLKSQHPSVYIETDMRAMHNPSRMQVIAAAAEKMLSLIHSTCPQCQTPGFSVSDYIRGLPCSLCGRPTRSVLAQIYTCKHCQYQEEKPNPDSKDFEDPMYCDYCNP</sequence>
<gene>
    <name evidence="2" type="ORF">GCM10008106_21040</name>
</gene>
<reference evidence="2" key="1">
    <citation type="journal article" date="2014" name="Int. J. Syst. Evol. Microbiol.">
        <title>Complete genome sequence of Corynebacterium casei LMG S-19264T (=DSM 44701T), isolated from a smear-ripened cheese.</title>
        <authorList>
            <consortium name="US DOE Joint Genome Institute (JGI-PGF)"/>
            <person name="Walter F."/>
            <person name="Albersmeier A."/>
            <person name="Kalinowski J."/>
            <person name="Ruckert C."/>
        </authorList>
    </citation>
    <scope>NUCLEOTIDE SEQUENCE</scope>
    <source>
        <strain evidence="2">KCTC 23224</strain>
    </source>
</reference>
<dbReference type="Pfam" id="PF20376">
    <property type="entry name" value="DUF6671"/>
    <property type="match status" value="1"/>
</dbReference>
<organism evidence="2 3">
    <name type="scientific">Mongoliitalea lutea</name>
    <dbReference type="NCBI Taxonomy" id="849756"/>
    <lineage>
        <taxon>Bacteria</taxon>
        <taxon>Pseudomonadati</taxon>
        <taxon>Bacteroidota</taxon>
        <taxon>Cytophagia</taxon>
        <taxon>Cytophagales</taxon>
        <taxon>Cyclobacteriaceae</taxon>
        <taxon>Mongoliitalea</taxon>
    </lineage>
</organism>
<dbReference type="RefSeq" id="WP_189581912.1">
    <property type="nucleotide sequence ID" value="NZ_BMYF01000012.1"/>
</dbReference>
<reference evidence="2" key="2">
    <citation type="submission" date="2020-09" db="EMBL/GenBank/DDBJ databases">
        <authorList>
            <person name="Sun Q."/>
            <person name="Kim S."/>
        </authorList>
    </citation>
    <scope>NUCLEOTIDE SEQUENCE</scope>
    <source>
        <strain evidence="2">KCTC 23224</strain>
    </source>
</reference>
<keyword evidence="3" id="KW-1185">Reference proteome</keyword>
<evidence type="ECO:0000259" key="1">
    <source>
        <dbReference type="Pfam" id="PF20376"/>
    </source>
</evidence>
<evidence type="ECO:0000313" key="3">
    <source>
        <dbReference type="Proteomes" id="UP000642809"/>
    </source>
</evidence>
<name>A0A8J3CXS0_9BACT</name>
<comment type="caution">
    <text evidence="2">The sequence shown here is derived from an EMBL/GenBank/DDBJ whole genome shotgun (WGS) entry which is preliminary data.</text>
</comment>
<dbReference type="InterPro" id="IPR046612">
    <property type="entry name" value="DUF6671"/>
</dbReference>
<dbReference type="Proteomes" id="UP000642809">
    <property type="component" value="Unassembled WGS sequence"/>
</dbReference>